<reference evidence="4 5" key="1">
    <citation type="journal article" date="2014" name="World J. Microbiol. Biotechnol.">
        <title>Biodiversity and physiological characteristics of Antarctic and Arctic lichens-associated bacteria.</title>
        <authorList>
            <person name="Lee Y.M."/>
            <person name="Kim E.H."/>
            <person name="Lee H.K."/>
            <person name="Hong S.G."/>
        </authorList>
    </citation>
    <scope>NUCLEOTIDE SEQUENCE [LARGE SCALE GENOMIC DNA]</scope>
    <source>
        <strain evidence="4 5">PAMC 26569</strain>
        <plasmid evidence="4">unnamed1</plasmid>
    </source>
</reference>
<accession>A0A6M8HXP1</accession>
<dbReference type="InterPro" id="IPR051122">
    <property type="entry name" value="SDR_DHRS6-like"/>
</dbReference>
<geneLocation type="plasmid" evidence="4 5">
    <name>unnamed1</name>
</geneLocation>
<evidence type="ECO:0000313" key="4">
    <source>
        <dbReference type="EMBL" id="QKE92965.1"/>
    </source>
</evidence>
<dbReference type="PANTHER" id="PTHR43477:SF1">
    <property type="entry name" value="DIHYDROANTICAPSIN 7-DEHYDROGENASE"/>
    <property type="match status" value="1"/>
</dbReference>
<gene>
    <name evidence="4" type="ORF">HN018_22400</name>
</gene>
<dbReference type="PANTHER" id="PTHR43477">
    <property type="entry name" value="DIHYDROANTICAPSIN 7-DEHYDROGENASE"/>
    <property type="match status" value="1"/>
</dbReference>
<comment type="similarity">
    <text evidence="1">Belongs to the short-chain dehydrogenases/reductases (SDR) family.</text>
</comment>
<dbReference type="InterPro" id="IPR036291">
    <property type="entry name" value="NAD(P)-bd_dom_sf"/>
</dbReference>
<dbReference type="RefSeq" id="WP_171836580.1">
    <property type="nucleotide sequence ID" value="NZ_CP053709.1"/>
</dbReference>
<protein>
    <submittedName>
        <fullName evidence="4">SDR family oxidoreductase</fullName>
    </submittedName>
</protein>
<sequence length="245" mass="25956">MGKLEGKTVVVTGGSSGMALSSAKLFVEEGAHVFITGRRQEVLDEAVASIGRNVTGVQGDAANLGDLDRLFETVKREKGSIDVLFASAGAGGEAQKIGEITEKNFDTLFGLNTRGTLFTVQKALPLFNDGGSIIMTGSIASVKGWPDYSAYSASKAALRAFARAWLNELKHRQIRVNVLSPGQIATPIQDKMFDAATKRQFEALIPRGKMGRPEEIATVALFLASDDSSFVNGIELSVDGGTSAI</sequence>
<dbReference type="InterPro" id="IPR057326">
    <property type="entry name" value="KR_dom"/>
</dbReference>
<evidence type="ECO:0000313" key="5">
    <source>
        <dbReference type="Proteomes" id="UP000500767"/>
    </source>
</evidence>
<dbReference type="CDD" id="cd05233">
    <property type="entry name" value="SDR_c"/>
    <property type="match status" value="1"/>
</dbReference>
<proteinExistence type="inferred from homology"/>
<dbReference type="Pfam" id="PF13561">
    <property type="entry name" value="adh_short_C2"/>
    <property type="match status" value="1"/>
</dbReference>
<dbReference type="KEGG" id="lck:HN018_22400"/>
<dbReference type="InterPro" id="IPR002347">
    <property type="entry name" value="SDR_fam"/>
</dbReference>
<dbReference type="PRINTS" id="PR00080">
    <property type="entry name" value="SDRFAMILY"/>
</dbReference>
<organism evidence="4 5">
    <name type="scientific">Lichenicola cladoniae</name>
    <dbReference type="NCBI Taxonomy" id="1484109"/>
    <lineage>
        <taxon>Bacteria</taxon>
        <taxon>Pseudomonadati</taxon>
        <taxon>Pseudomonadota</taxon>
        <taxon>Alphaproteobacteria</taxon>
        <taxon>Acetobacterales</taxon>
        <taxon>Acetobacteraceae</taxon>
        <taxon>Lichenicola</taxon>
    </lineage>
</organism>
<evidence type="ECO:0000259" key="3">
    <source>
        <dbReference type="SMART" id="SM00822"/>
    </source>
</evidence>
<keyword evidence="5" id="KW-1185">Reference proteome</keyword>
<name>A0A6M8HXP1_9PROT</name>
<dbReference type="EMBL" id="CP053709">
    <property type="protein sequence ID" value="QKE92965.1"/>
    <property type="molecule type" value="Genomic_DNA"/>
</dbReference>
<dbReference type="GO" id="GO:0016491">
    <property type="term" value="F:oxidoreductase activity"/>
    <property type="evidence" value="ECO:0007669"/>
    <property type="project" value="UniProtKB-KW"/>
</dbReference>
<keyword evidence="2" id="KW-0560">Oxidoreductase</keyword>
<evidence type="ECO:0000256" key="2">
    <source>
        <dbReference type="ARBA" id="ARBA00023002"/>
    </source>
</evidence>
<dbReference type="SMART" id="SM00822">
    <property type="entry name" value="PKS_KR"/>
    <property type="match status" value="1"/>
</dbReference>
<feature type="domain" description="Ketoreductase" evidence="3">
    <location>
        <begin position="7"/>
        <end position="187"/>
    </location>
</feature>
<dbReference type="FunFam" id="3.40.50.720:FF:000084">
    <property type="entry name" value="Short-chain dehydrogenase reductase"/>
    <property type="match status" value="1"/>
</dbReference>
<dbReference type="SUPFAM" id="SSF51735">
    <property type="entry name" value="NAD(P)-binding Rossmann-fold domains"/>
    <property type="match status" value="1"/>
</dbReference>
<keyword evidence="4" id="KW-0614">Plasmid</keyword>
<dbReference type="Gene3D" id="3.40.50.720">
    <property type="entry name" value="NAD(P)-binding Rossmann-like Domain"/>
    <property type="match status" value="1"/>
</dbReference>
<dbReference type="AlphaFoldDB" id="A0A6M8HXP1"/>
<dbReference type="PRINTS" id="PR00081">
    <property type="entry name" value="GDHRDH"/>
</dbReference>
<dbReference type="Proteomes" id="UP000500767">
    <property type="component" value="Plasmid unnamed1"/>
</dbReference>
<evidence type="ECO:0000256" key="1">
    <source>
        <dbReference type="ARBA" id="ARBA00006484"/>
    </source>
</evidence>